<name>A0A9W8E256_9FUNG</name>
<feature type="compositionally biased region" description="Acidic residues" evidence="5">
    <location>
        <begin position="1190"/>
        <end position="1199"/>
    </location>
</feature>
<evidence type="ECO:0000313" key="8">
    <source>
        <dbReference type="Proteomes" id="UP001150569"/>
    </source>
</evidence>
<feature type="compositionally biased region" description="Acidic residues" evidence="5">
    <location>
        <begin position="1120"/>
        <end position="1129"/>
    </location>
</feature>
<dbReference type="GO" id="GO:0031298">
    <property type="term" value="C:replication fork protection complex"/>
    <property type="evidence" value="ECO:0007669"/>
    <property type="project" value="TreeGrafter"/>
</dbReference>
<dbReference type="OrthoDB" id="310853at2759"/>
<feature type="domain" description="Timeless N-terminal" evidence="6">
    <location>
        <begin position="58"/>
        <end position="348"/>
    </location>
</feature>
<organism evidence="7 8">
    <name type="scientific">Tieghemiomyces parasiticus</name>
    <dbReference type="NCBI Taxonomy" id="78921"/>
    <lineage>
        <taxon>Eukaryota</taxon>
        <taxon>Fungi</taxon>
        <taxon>Fungi incertae sedis</taxon>
        <taxon>Zoopagomycota</taxon>
        <taxon>Kickxellomycotina</taxon>
        <taxon>Dimargaritomycetes</taxon>
        <taxon>Dimargaritales</taxon>
        <taxon>Dimargaritaceae</taxon>
        <taxon>Tieghemiomyces</taxon>
    </lineage>
</organism>
<feature type="compositionally biased region" description="Basic and acidic residues" evidence="5">
    <location>
        <begin position="1130"/>
        <end position="1143"/>
    </location>
</feature>
<comment type="subcellular location">
    <subcellularLocation>
        <location evidence="1">Nucleus</location>
    </subcellularLocation>
</comment>
<dbReference type="PANTHER" id="PTHR22940:SF4">
    <property type="entry name" value="PROTEIN TIMELESS HOMOLOG"/>
    <property type="match status" value="1"/>
</dbReference>
<evidence type="ECO:0000313" key="7">
    <source>
        <dbReference type="EMBL" id="KAJ1928656.1"/>
    </source>
</evidence>
<dbReference type="GO" id="GO:0006281">
    <property type="term" value="P:DNA repair"/>
    <property type="evidence" value="ECO:0007669"/>
    <property type="project" value="TreeGrafter"/>
</dbReference>
<keyword evidence="3" id="KW-0539">Nucleus</keyword>
<feature type="region of interest" description="Disordered" evidence="5">
    <location>
        <begin position="1302"/>
        <end position="1352"/>
    </location>
</feature>
<keyword evidence="8" id="KW-1185">Reference proteome</keyword>
<keyword evidence="2" id="KW-0236">DNA replication inhibitor</keyword>
<evidence type="ECO:0000256" key="1">
    <source>
        <dbReference type="ARBA" id="ARBA00004123"/>
    </source>
</evidence>
<dbReference type="GO" id="GO:0043111">
    <property type="term" value="P:replication fork arrest"/>
    <property type="evidence" value="ECO:0007669"/>
    <property type="project" value="TreeGrafter"/>
</dbReference>
<feature type="compositionally biased region" description="Polar residues" evidence="5">
    <location>
        <begin position="1262"/>
        <end position="1272"/>
    </location>
</feature>
<evidence type="ECO:0000259" key="6">
    <source>
        <dbReference type="Pfam" id="PF04821"/>
    </source>
</evidence>
<reference evidence="7" key="1">
    <citation type="submission" date="2022-07" db="EMBL/GenBank/DDBJ databases">
        <title>Phylogenomic reconstructions and comparative analyses of Kickxellomycotina fungi.</title>
        <authorList>
            <person name="Reynolds N.K."/>
            <person name="Stajich J.E."/>
            <person name="Barry K."/>
            <person name="Grigoriev I.V."/>
            <person name="Crous P."/>
            <person name="Smith M.E."/>
        </authorList>
    </citation>
    <scope>NUCLEOTIDE SEQUENCE</scope>
    <source>
        <strain evidence="7">RSA 861</strain>
    </source>
</reference>
<dbReference type="Proteomes" id="UP001150569">
    <property type="component" value="Unassembled WGS sequence"/>
</dbReference>
<gene>
    <name evidence="7" type="primary">TOF1_1</name>
    <name evidence="7" type="ORF">IWQ60_001861</name>
</gene>
<dbReference type="InterPro" id="IPR044998">
    <property type="entry name" value="Timeless"/>
</dbReference>
<keyword evidence="4" id="KW-0131">Cell cycle</keyword>
<feature type="compositionally biased region" description="Basic residues" evidence="5">
    <location>
        <begin position="1249"/>
        <end position="1259"/>
    </location>
</feature>
<evidence type="ECO:0000256" key="5">
    <source>
        <dbReference type="SAM" id="MobiDB-lite"/>
    </source>
</evidence>
<dbReference type="GO" id="GO:0000076">
    <property type="term" value="P:DNA replication checkpoint signaling"/>
    <property type="evidence" value="ECO:0007669"/>
    <property type="project" value="TreeGrafter"/>
</dbReference>
<dbReference type="GO" id="GO:0003677">
    <property type="term" value="F:DNA binding"/>
    <property type="evidence" value="ECO:0007669"/>
    <property type="project" value="TreeGrafter"/>
</dbReference>
<proteinExistence type="predicted"/>
<comment type="caution">
    <text evidence="7">The sequence shown here is derived from an EMBL/GenBank/DDBJ whole genome shotgun (WGS) entry which is preliminary data.</text>
</comment>
<feature type="compositionally biased region" description="Basic residues" evidence="5">
    <location>
        <begin position="1072"/>
        <end position="1082"/>
    </location>
</feature>
<protein>
    <submittedName>
        <fullName evidence="7">Topoisomerase 1-associated factor 1</fullName>
    </submittedName>
</protein>
<feature type="compositionally biased region" description="Polar residues" evidence="5">
    <location>
        <begin position="1302"/>
        <end position="1315"/>
    </location>
</feature>
<dbReference type="Pfam" id="PF04821">
    <property type="entry name" value="TIMELESS"/>
    <property type="match status" value="1"/>
</dbReference>
<evidence type="ECO:0000256" key="4">
    <source>
        <dbReference type="ARBA" id="ARBA00023306"/>
    </source>
</evidence>
<feature type="region of interest" description="Disordered" evidence="5">
    <location>
        <begin position="660"/>
        <end position="707"/>
    </location>
</feature>
<feature type="region of interest" description="Disordered" evidence="5">
    <location>
        <begin position="1060"/>
        <end position="1285"/>
    </location>
</feature>
<feature type="compositionally biased region" description="Low complexity" evidence="5">
    <location>
        <begin position="1175"/>
        <end position="1189"/>
    </location>
</feature>
<accession>A0A9W8E256</accession>
<evidence type="ECO:0000256" key="2">
    <source>
        <dbReference type="ARBA" id="ARBA00022880"/>
    </source>
</evidence>
<feature type="region of interest" description="Disordered" evidence="5">
    <location>
        <begin position="957"/>
        <end position="979"/>
    </location>
</feature>
<dbReference type="InterPro" id="IPR006906">
    <property type="entry name" value="Timeless_N"/>
</dbReference>
<dbReference type="PANTHER" id="PTHR22940">
    <property type="entry name" value="TIMEOUT/TIMELESS-2"/>
    <property type="match status" value="1"/>
</dbReference>
<evidence type="ECO:0000256" key="3">
    <source>
        <dbReference type="ARBA" id="ARBA00023242"/>
    </source>
</evidence>
<dbReference type="EMBL" id="JANBPT010000064">
    <property type="protein sequence ID" value="KAJ1928656.1"/>
    <property type="molecule type" value="Genomic_DNA"/>
</dbReference>
<sequence length="1352" mass="150344">MELMLLIMLDGDDPAYRRLLDGFQNQVFSVCSALGGLEQTDALVTAPTSADHLTKGLEYVMGDECMSCLRDLKRYIREDDGDPARHVLRWLGDWSILQRDLLPILELNARTVIKAFPVAAERGLDIQALTDEPLAPWPAAFDDPLNRAFQYCVTVLELLVVLTWYLDKADRKQAPWFDRTLRSYKLAFASHPTALPTLVRLLRICLARTPAHQSPRERVIINGCLLAFRNLLEIPDPHASVTSSGELFSHGQVQEVLIAKYQASGIYPLVLRLAGLVDSKAYARFQLVLLDIFYLSFKDVLPAAVLRGPQTPTSRITDRLEAEKRLQALDRGPRPTSRHSRFGGTYVVQSRGGLGGGGFNSCRGGMGGSGAGQILSVLNAQTVTQPLEVQLDLSKRSRQRIKAPTVESYEKTRHPFQDRRTFATLDDVARAAVASSLNTLLAAVGGDIELRRPTIHTRDTQRYLYVTAFFMEYVILLNDRRDGVTTAEVGRFEFPFKCANASPAAENALDGAMGAAPVAELVISDDDPQAFQRIEAVASLRGLAIVIRSLVTFRDDKETAAAEAAVGCLKQMLRLFIYLSNYPLAAYRELSDHVLRNLCYEESTLDLIAGLGRDPALGAAERSHAAEVFELLHLYLRILEYYTGSERHFVVRKKERVRKKKPKAVADRPEGEPSVPAEGDEMTAMPSTEADQREVSGAEDEEDDGQASVPRYVERELQLHMCEKNFAREALVKNYCRVLAHYRDLPASTIYHIIVMLHRLGLKLGFEGLFFKLSTLELFNSILIDQKRVKMFASLQKEQPSEYASTITWSYWQRGAQLTGQLSPWTALLFFVQDMTRQFFRRLKDNPLLMVEVFFTMPRAECLRPDLIQAAKENDKPRRRRDEESEDGYEALLDASKLNFKAFAALQVGNGEVPLPTQLTSNQKLGATVGLLLYAKMEPVLIWLQLNLGQAIVHRETAGTEGDSGDEEEGAAGSKRAPQGYPLVFTDQITEMMQRNAAVRQTLELLDFRRVSGAIPAGQDPDGESDQLLHTTEEDEAWIIPGDLSTDELKYNQKLIRQFTKEPLGPDGQPLKKARKPRKSRRRTTDEEDENREKKKKRKPKQSQAEAAIPVYKSAQFVLDSDDDADGDEEFYHREAAQRKQTEEQALQVLKTGNLQEMLALHPSKAVTTHHSDTSDTSSLDTTSASSESDGAESSEPEAVEPPRSKPDHPTSAFTAKPKPPTKTTPTEAATAILDSDSESGSDGSPAPKRIRPLQRRFIKSVSASTTNSTDVGSPETAVNDERADSAPLDVAALRSRLTAKSMSVLDSDNGSVVSSEDDDERPVPALPAVSRSKNVYQSRRRRIAGSASDDE</sequence>